<comment type="caution">
    <text evidence="4">The sequence shown here is derived from an EMBL/GenBank/DDBJ whole genome shotgun (WGS) entry which is preliminary data.</text>
</comment>
<evidence type="ECO:0000256" key="2">
    <source>
        <dbReference type="ARBA" id="ARBA00022980"/>
    </source>
</evidence>
<dbReference type="InterPro" id="IPR057268">
    <property type="entry name" value="Ribosomal_L18"/>
</dbReference>
<dbReference type="GO" id="GO:0005840">
    <property type="term" value="C:ribosome"/>
    <property type="evidence" value="ECO:0007669"/>
    <property type="project" value="UniProtKB-KW"/>
</dbReference>
<gene>
    <name evidence="4" type="ORF">K2173_021973</name>
</gene>
<dbReference type="EMBL" id="JAIWQS010000007">
    <property type="protein sequence ID" value="KAJ8760935.1"/>
    <property type="molecule type" value="Genomic_DNA"/>
</dbReference>
<evidence type="ECO:0008006" key="6">
    <source>
        <dbReference type="Google" id="ProtNLM"/>
    </source>
</evidence>
<dbReference type="Pfam" id="PF00861">
    <property type="entry name" value="Ribosomal_L18p"/>
    <property type="match status" value="1"/>
</dbReference>
<dbReference type="GO" id="GO:0006412">
    <property type="term" value="P:translation"/>
    <property type="evidence" value="ECO:0007669"/>
    <property type="project" value="InterPro"/>
</dbReference>
<dbReference type="Gene3D" id="3.30.420.100">
    <property type="match status" value="1"/>
</dbReference>
<proteinExistence type="inferred from homology"/>
<dbReference type="AlphaFoldDB" id="A0AAV8T3T1"/>
<keyword evidence="3" id="KW-0687">Ribonucleoprotein</keyword>
<accession>A0AAV8T3T1</accession>
<reference evidence="4 5" key="1">
    <citation type="submission" date="2021-09" db="EMBL/GenBank/DDBJ databases">
        <title>Genomic insights and catalytic innovation underlie evolution of tropane alkaloids biosynthesis.</title>
        <authorList>
            <person name="Wang Y.-J."/>
            <person name="Tian T."/>
            <person name="Huang J.-P."/>
            <person name="Huang S.-X."/>
        </authorList>
    </citation>
    <scope>NUCLEOTIDE SEQUENCE [LARGE SCALE GENOMIC DNA]</scope>
    <source>
        <strain evidence="4">KIB-2018</strain>
        <tissue evidence="4">Leaf</tissue>
    </source>
</reference>
<evidence type="ECO:0000313" key="5">
    <source>
        <dbReference type="Proteomes" id="UP001159364"/>
    </source>
</evidence>
<keyword evidence="5" id="KW-1185">Reference proteome</keyword>
<protein>
    <recommendedName>
        <fullName evidence="6">Ribosomal protein L18</fullName>
    </recommendedName>
</protein>
<dbReference type="CDD" id="cd00432">
    <property type="entry name" value="Ribosomal_L18_L5e"/>
    <property type="match status" value="1"/>
</dbReference>
<comment type="similarity">
    <text evidence="1">Belongs to the universal ribosomal protein uL18 family.</text>
</comment>
<sequence>MGLRAIEDEYWRIKRTLSIRMELTMWTSLVERDWNKIIDGENMIPSILSQSLSSPPKALSSHVSPFVEVVTPYSPPSAPHCHVVIEASLSLLSSVLGITMFQKLETLDFRGVPSLRFKNSDIFGALPKPCTINPIRTLNLRMTTIVAKSKNITRKESAKTLNRRRLKKFNGTPTKPRLSVFCSTKQLYAMVVDDQNKKCLFYGSTLQKSIHGDQPCSIAEAAELVGEELVKACIELNIDEVFYDRNGFARGERIKAFEIPISHHGFLPDRSFRRKST</sequence>
<dbReference type="Proteomes" id="UP001159364">
    <property type="component" value="Linkage Group LG07"/>
</dbReference>
<evidence type="ECO:0000313" key="4">
    <source>
        <dbReference type="EMBL" id="KAJ8760935.1"/>
    </source>
</evidence>
<dbReference type="PANTHER" id="PTHR12899">
    <property type="entry name" value="39S RIBOSOMAL PROTEIN L18, MITOCHONDRIAL"/>
    <property type="match status" value="1"/>
</dbReference>
<dbReference type="GO" id="GO:0003735">
    <property type="term" value="F:structural constituent of ribosome"/>
    <property type="evidence" value="ECO:0007669"/>
    <property type="project" value="InterPro"/>
</dbReference>
<evidence type="ECO:0000256" key="1">
    <source>
        <dbReference type="ARBA" id="ARBA00007116"/>
    </source>
</evidence>
<evidence type="ECO:0000256" key="3">
    <source>
        <dbReference type="ARBA" id="ARBA00023274"/>
    </source>
</evidence>
<dbReference type="GO" id="GO:0008097">
    <property type="term" value="F:5S rRNA binding"/>
    <property type="evidence" value="ECO:0007669"/>
    <property type="project" value="TreeGrafter"/>
</dbReference>
<dbReference type="PANTHER" id="PTHR12899:SF8">
    <property type="entry name" value="RIBOSOMAL L18P_L5E FAMILY PROTEIN"/>
    <property type="match status" value="1"/>
</dbReference>
<keyword evidence="2" id="KW-0689">Ribosomal protein</keyword>
<dbReference type="SUPFAM" id="SSF53137">
    <property type="entry name" value="Translational machinery components"/>
    <property type="match status" value="1"/>
</dbReference>
<dbReference type="InterPro" id="IPR005484">
    <property type="entry name" value="Ribosomal_uL18_bac/plant/anim"/>
</dbReference>
<dbReference type="GO" id="GO:1990904">
    <property type="term" value="C:ribonucleoprotein complex"/>
    <property type="evidence" value="ECO:0007669"/>
    <property type="project" value="UniProtKB-KW"/>
</dbReference>
<organism evidence="4 5">
    <name type="scientific">Erythroxylum novogranatense</name>
    <dbReference type="NCBI Taxonomy" id="1862640"/>
    <lineage>
        <taxon>Eukaryota</taxon>
        <taxon>Viridiplantae</taxon>
        <taxon>Streptophyta</taxon>
        <taxon>Embryophyta</taxon>
        <taxon>Tracheophyta</taxon>
        <taxon>Spermatophyta</taxon>
        <taxon>Magnoliopsida</taxon>
        <taxon>eudicotyledons</taxon>
        <taxon>Gunneridae</taxon>
        <taxon>Pentapetalae</taxon>
        <taxon>rosids</taxon>
        <taxon>fabids</taxon>
        <taxon>Malpighiales</taxon>
        <taxon>Erythroxylaceae</taxon>
        <taxon>Erythroxylum</taxon>
    </lineage>
</organism>
<name>A0AAV8T3T1_9ROSI</name>